<dbReference type="GO" id="GO:0003677">
    <property type="term" value="F:DNA binding"/>
    <property type="evidence" value="ECO:0007669"/>
    <property type="project" value="UniProtKB-KW"/>
</dbReference>
<dbReference type="InterPro" id="IPR044800">
    <property type="entry name" value="LEC2-like"/>
</dbReference>
<dbReference type="CDD" id="cd10017">
    <property type="entry name" value="B3_DNA"/>
    <property type="match status" value="1"/>
</dbReference>
<dbReference type="AlphaFoldDB" id="A0A1D1ZTU5"/>
<protein>
    <recommendedName>
        <fullName evidence="6">TF-B3 domain-containing protein</fullName>
    </recommendedName>
</protein>
<name>A0A1D1ZTU5_AUXPR</name>
<evidence type="ECO:0000256" key="5">
    <source>
        <dbReference type="SAM" id="MobiDB-lite"/>
    </source>
</evidence>
<evidence type="ECO:0000256" key="1">
    <source>
        <dbReference type="ARBA" id="ARBA00023015"/>
    </source>
</evidence>
<dbReference type="SUPFAM" id="SSF101936">
    <property type="entry name" value="DNA-binding pseudobarrel domain"/>
    <property type="match status" value="1"/>
</dbReference>
<evidence type="ECO:0000256" key="4">
    <source>
        <dbReference type="ARBA" id="ARBA00023242"/>
    </source>
</evidence>
<keyword evidence="4" id="KW-0539">Nucleus</keyword>
<accession>A0A1D1ZTU5</accession>
<evidence type="ECO:0000313" key="7">
    <source>
        <dbReference type="EMBL" id="JAT70271.1"/>
    </source>
</evidence>
<evidence type="ECO:0000259" key="6">
    <source>
        <dbReference type="SMART" id="SM01019"/>
    </source>
</evidence>
<reference evidence="7" key="1">
    <citation type="submission" date="2015-08" db="EMBL/GenBank/DDBJ databases">
        <authorList>
            <person name="Babu N.S."/>
            <person name="Beckwith C.J."/>
            <person name="Beseler K.G."/>
            <person name="Brison A."/>
            <person name="Carone J.V."/>
            <person name="Caskin T.P."/>
            <person name="Diamond M."/>
            <person name="Durham M.E."/>
            <person name="Foxe J.M."/>
            <person name="Go M."/>
            <person name="Henderson B.A."/>
            <person name="Jones I.B."/>
            <person name="McGettigan J.A."/>
            <person name="Micheletti S.J."/>
            <person name="Nasrallah M.E."/>
            <person name="Ortiz D."/>
            <person name="Piller C.R."/>
            <person name="Privatt S.R."/>
            <person name="Schneider S.L."/>
            <person name="Sharp S."/>
            <person name="Smith T.C."/>
            <person name="Stanton J.D."/>
            <person name="Ullery H.E."/>
            <person name="Wilson R.J."/>
            <person name="Serrano M.G."/>
            <person name="Buck G."/>
            <person name="Lee V."/>
            <person name="Wang Y."/>
            <person name="Carvalho R."/>
            <person name="Voegtly L."/>
            <person name="Shi R."/>
            <person name="Duckworth R."/>
            <person name="Johnson A."/>
            <person name="Loviza R."/>
            <person name="Walstead R."/>
            <person name="Shah Z."/>
            <person name="Kiflezghi M."/>
            <person name="Wade K."/>
            <person name="Ball S.L."/>
            <person name="Bradley K.W."/>
            <person name="Asai D.J."/>
            <person name="Bowman C.A."/>
            <person name="Russell D.A."/>
            <person name="Pope W.H."/>
            <person name="Jacobs-Sera D."/>
            <person name="Hendrix R.W."/>
            <person name="Hatfull G.F."/>
        </authorList>
    </citation>
    <scope>NUCLEOTIDE SEQUENCE</scope>
</reference>
<feature type="compositionally biased region" description="Polar residues" evidence="5">
    <location>
        <begin position="1"/>
        <end position="22"/>
    </location>
</feature>
<keyword evidence="3" id="KW-0804">Transcription</keyword>
<keyword evidence="2" id="KW-0238">DNA-binding</keyword>
<dbReference type="InterPro" id="IPR003340">
    <property type="entry name" value="B3_DNA-bd"/>
</dbReference>
<sequence>MTQSNITAQSLPSEAESPQSALGESPAAPVKGESFASLSELSAEGLPLPLEVAEERLAAMGAHKVFEKTLTPTDATPAGLGRIVIPKRYAESCFPSIPDQTPVSLEVHDAACPGMVHSLRMRYWSNNRGRMYLLEETAPMVALHRLTVGDVVVFGQAKDGRLCVVGRKGLPTDRMRRRVSSPVPPRPAVPSPTGDKRAHGVGSGSRGLSSKRQATRKMNSLYDYWAGFSLPPRTDGVFRAVYGGAMGGPQDNKVSAQHGAWSVTVSVADEVFQAFFEDYDTACAQFNASVQGT</sequence>
<feature type="region of interest" description="Disordered" evidence="5">
    <location>
        <begin position="1"/>
        <end position="29"/>
    </location>
</feature>
<keyword evidence="1" id="KW-0805">Transcription regulation</keyword>
<gene>
    <name evidence="7" type="ORF">g.32696</name>
</gene>
<feature type="region of interest" description="Disordered" evidence="5">
    <location>
        <begin position="174"/>
        <end position="213"/>
    </location>
</feature>
<dbReference type="PANTHER" id="PTHR31140:SF139">
    <property type="entry name" value="B3 DOMAIN-CONTAINING PROTEIN OS02G0455900-RELATED"/>
    <property type="match status" value="1"/>
</dbReference>
<proteinExistence type="predicted"/>
<evidence type="ECO:0000256" key="3">
    <source>
        <dbReference type="ARBA" id="ARBA00023163"/>
    </source>
</evidence>
<evidence type="ECO:0000256" key="2">
    <source>
        <dbReference type="ARBA" id="ARBA00023125"/>
    </source>
</evidence>
<dbReference type="Gene3D" id="2.40.330.10">
    <property type="entry name" value="DNA-binding pseudobarrel domain"/>
    <property type="match status" value="1"/>
</dbReference>
<dbReference type="EMBL" id="GDKF01008351">
    <property type="protein sequence ID" value="JAT70271.1"/>
    <property type="molecule type" value="Transcribed_RNA"/>
</dbReference>
<organism evidence="7">
    <name type="scientific">Auxenochlorella protothecoides</name>
    <name type="common">Green microalga</name>
    <name type="synonym">Chlorella protothecoides</name>
    <dbReference type="NCBI Taxonomy" id="3075"/>
    <lineage>
        <taxon>Eukaryota</taxon>
        <taxon>Viridiplantae</taxon>
        <taxon>Chlorophyta</taxon>
        <taxon>core chlorophytes</taxon>
        <taxon>Trebouxiophyceae</taxon>
        <taxon>Chlorellales</taxon>
        <taxon>Chlorellaceae</taxon>
        <taxon>Auxenochlorella</taxon>
    </lineage>
</organism>
<dbReference type="PANTHER" id="PTHR31140">
    <property type="entry name" value="B3 DOMAIN-CONTAINING TRANSCRIPTION FACTOR ABI3"/>
    <property type="match status" value="1"/>
</dbReference>
<feature type="domain" description="TF-B3" evidence="6">
    <location>
        <begin position="66"/>
        <end position="170"/>
    </location>
</feature>
<dbReference type="GO" id="GO:0003700">
    <property type="term" value="F:DNA-binding transcription factor activity"/>
    <property type="evidence" value="ECO:0007669"/>
    <property type="project" value="InterPro"/>
</dbReference>
<dbReference type="InterPro" id="IPR015300">
    <property type="entry name" value="DNA-bd_pseudobarrel_sf"/>
</dbReference>
<dbReference type="SMART" id="SM01019">
    <property type="entry name" value="B3"/>
    <property type="match status" value="1"/>
</dbReference>